<feature type="binding site" evidence="6">
    <location>
        <position position="153"/>
    </location>
    <ligand>
        <name>Fe cation</name>
        <dbReference type="ChEBI" id="CHEBI:24875"/>
        <note>catalytic</note>
    </ligand>
</feature>
<dbReference type="GO" id="GO:0008198">
    <property type="term" value="F:ferrous iron binding"/>
    <property type="evidence" value="ECO:0007669"/>
    <property type="project" value="TreeGrafter"/>
</dbReference>
<dbReference type="EMBL" id="JACLAW010000011">
    <property type="protein sequence ID" value="MBC2666668.1"/>
    <property type="molecule type" value="Genomic_DNA"/>
</dbReference>
<protein>
    <submittedName>
        <fullName evidence="7">Cysteine dioxygenase</fullName>
    </submittedName>
</protein>
<dbReference type="AlphaFoldDB" id="A0A7X1FTH6"/>
<evidence type="ECO:0000256" key="5">
    <source>
        <dbReference type="ARBA" id="ARBA00023004"/>
    </source>
</evidence>
<keyword evidence="5 6" id="KW-0408">Iron</keyword>
<dbReference type="Proteomes" id="UP000566813">
    <property type="component" value="Unassembled WGS sequence"/>
</dbReference>
<accession>A0A7X1FTH6</accession>
<comment type="similarity">
    <text evidence="1">Belongs to the cysteine dioxygenase family.</text>
</comment>
<comment type="caution">
    <text evidence="7">The sequence shown here is derived from an EMBL/GenBank/DDBJ whole genome shotgun (WGS) entry which is preliminary data.</text>
</comment>
<gene>
    <name evidence="7" type="ORF">H7F51_14185</name>
</gene>
<organism evidence="7 8">
    <name type="scientific">Novosphingobium flavum</name>
    <dbReference type="NCBI Taxonomy" id="1778672"/>
    <lineage>
        <taxon>Bacteria</taxon>
        <taxon>Pseudomonadati</taxon>
        <taxon>Pseudomonadota</taxon>
        <taxon>Alphaproteobacteria</taxon>
        <taxon>Sphingomonadales</taxon>
        <taxon>Sphingomonadaceae</taxon>
        <taxon>Novosphingobium</taxon>
    </lineage>
</organism>
<dbReference type="Gene3D" id="1.20.5.440">
    <property type="entry name" value="ATP synthase delta/epsilon subunit, C-terminal domain"/>
    <property type="match status" value="1"/>
</dbReference>
<keyword evidence="4" id="KW-0560">Oxidoreductase</keyword>
<keyword evidence="2 6" id="KW-0479">Metal-binding</keyword>
<dbReference type="InterPro" id="IPR010300">
    <property type="entry name" value="CDO_1"/>
</dbReference>
<sequence>MARQLPAMSSAAPDPAPNLARLRGFIVRMADLVAHHRQERDILAGGSDLLADLVRHDDWLPERYARPHPDRYQQYLLHCDSRERFCVVSFVWGPGQATPVHDHRVWGLVGVLRGAEEAQGFARGPDGLIPVGPPQILGPGEVDAVSPRIGDIHRVANAVPDGTSISIHVYGANIGAVARSVLDDSGAAHPFISGYADCPLPNLWQPV</sequence>
<evidence type="ECO:0000256" key="3">
    <source>
        <dbReference type="ARBA" id="ARBA00022964"/>
    </source>
</evidence>
<evidence type="ECO:0000256" key="2">
    <source>
        <dbReference type="ARBA" id="ARBA00022723"/>
    </source>
</evidence>
<dbReference type="SUPFAM" id="SSF51182">
    <property type="entry name" value="RmlC-like cupins"/>
    <property type="match status" value="1"/>
</dbReference>
<dbReference type="InterPro" id="IPR011051">
    <property type="entry name" value="RmlC_Cupin_sf"/>
</dbReference>
<dbReference type="GO" id="GO:0016702">
    <property type="term" value="F:oxidoreductase activity, acting on single donors with incorporation of molecular oxygen, incorporation of two atoms of oxygen"/>
    <property type="evidence" value="ECO:0007669"/>
    <property type="project" value="InterPro"/>
</dbReference>
<dbReference type="CDD" id="cd10548">
    <property type="entry name" value="cupin_CDO"/>
    <property type="match status" value="1"/>
</dbReference>
<name>A0A7X1FTH6_9SPHN</name>
<keyword evidence="8" id="KW-1185">Reference proteome</keyword>
<evidence type="ECO:0000256" key="4">
    <source>
        <dbReference type="ARBA" id="ARBA00023002"/>
    </source>
</evidence>
<evidence type="ECO:0000256" key="1">
    <source>
        <dbReference type="ARBA" id="ARBA00006622"/>
    </source>
</evidence>
<evidence type="ECO:0000313" key="7">
    <source>
        <dbReference type="EMBL" id="MBC2666668.1"/>
    </source>
</evidence>
<reference evidence="7 8" key="1">
    <citation type="submission" date="2020-08" db="EMBL/GenBank/DDBJ databases">
        <title>The genome sequence of type strain Novosphingobium flavum NBRC 111647.</title>
        <authorList>
            <person name="Liu Y."/>
        </authorList>
    </citation>
    <scope>NUCLEOTIDE SEQUENCE [LARGE SCALE GENOMIC DNA]</scope>
    <source>
        <strain evidence="7 8">NBRC 111647</strain>
    </source>
</reference>
<dbReference type="InterPro" id="IPR014710">
    <property type="entry name" value="RmlC-like_jellyroll"/>
</dbReference>
<proteinExistence type="inferred from homology"/>
<evidence type="ECO:0000256" key="6">
    <source>
        <dbReference type="PIRSR" id="PIRSR610300-51"/>
    </source>
</evidence>
<evidence type="ECO:0000313" key="8">
    <source>
        <dbReference type="Proteomes" id="UP000566813"/>
    </source>
</evidence>
<dbReference type="Gene3D" id="2.60.120.10">
    <property type="entry name" value="Jelly Rolls"/>
    <property type="match status" value="1"/>
</dbReference>
<dbReference type="PANTHER" id="PTHR12918">
    <property type="entry name" value="CYSTEINE DIOXYGENASE"/>
    <property type="match status" value="1"/>
</dbReference>
<feature type="binding site" evidence="6">
    <location>
        <position position="101"/>
    </location>
    <ligand>
        <name>Fe cation</name>
        <dbReference type="ChEBI" id="CHEBI:24875"/>
        <note>catalytic</note>
    </ligand>
</feature>
<feature type="binding site" evidence="6">
    <location>
        <position position="103"/>
    </location>
    <ligand>
        <name>Fe cation</name>
        <dbReference type="ChEBI" id="CHEBI:24875"/>
        <note>catalytic</note>
    </ligand>
</feature>
<dbReference type="PANTHER" id="PTHR12918:SF1">
    <property type="entry name" value="CYSTEINE DIOXYGENASE TYPE 1"/>
    <property type="match status" value="1"/>
</dbReference>
<keyword evidence="3 7" id="KW-0223">Dioxygenase</keyword>